<evidence type="ECO:0000313" key="4">
    <source>
        <dbReference type="Proteomes" id="UP001285441"/>
    </source>
</evidence>
<keyword evidence="4" id="KW-1185">Reference proteome</keyword>
<protein>
    <submittedName>
        <fullName evidence="3">Cupredoxin</fullName>
    </submittedName>
</protein>
<dbReference type="AlphaFoldDB" id="A0AAE0U3H1"/>
<feature type="signal peptide" evidence="2">
    <location>
        <begin position="1"/>
        <end position="19"/>
    </location>
</feature>
<evidence type="ECO:0000313" key="3">
    <source>
        <dbReference type="EMBL" id="KAK3389618.1"/>
    </source>
</evidence>
<dbReference type="Proteomes" id="UP001285441">
    <property type="component" value="Unassembled WGS sequence"/>
</dbReference>
<feature type="chain" id="PRO_5041997194" evidence="2">
    <location>
        <begin position="20"/>
        <end position="207"/>
    </location>
</feature>
<dbReference type="PANTHER" id="PTHR34883">
    <property type="entry name" value="SERINE-RICH PROTEIN, PUTATIVE-RELATED-RELATED"/>
    <property type="match status" value="1"/>
</dbReference>
<accession>A0AAE0U3H1</accession>
<sequence>MLSLTKILVASALAMQASAATIKVAVGKVGLTFDPSTIPAKVGDIVEFTFYARNHSVVGGDFARPCQPAATGPAAFFSGFNFFTEANTTNSKVFQYTVTTTDPIVFYCSQNTGTHCVKGMAGVINPSGDKALAPYIAAASKVTTGAVSPPGNSFGGAVVNATTTDTPGSTTSPAPSGTPSKNPNGAGSLAAPVFGLAAVGIAALLLV</sequence>
<dbReference type="SUPFAM" id="SSF49503">
    <property type="entry name" value="Cupredoxins"/>
    <property type="match status" value="1"/>
</dbReference>
<feature type="compositionally biased region" description="Low complexity" evidence="1">
    <location>
        <begin position="161"/>
        <end position="180"/>
    </location>
</feature>
<reference evidence="3" key="2">
    <citation type="submission" date="2023-06" db="EMBL/GenBank/DDBJ databases">
        <authorList>
            <consortium name="Lawrence Berkeley National Laboratory"/>
            <person name="Haridas S."/>
            <person name="Hensen N."/>
            <person name="Bonometti L."/>
            <person name="Westerberg I."/>
            <person name="Brannstrom I.O."/>
            <person name="Guillou S."/>
            <person name="Cros-Aarteil S."/>
            <person name="Calhoun S."/>
            <person name="Kuo A."/>
            <person name="Mondo S."/>
            <person name="Pangilinan J."/>
            <person name="Riley R."/>
            <person name="LaButti K."/>
            <person name="Andreopoulos B."/>
            <person name="Lipzen A."/>
            <person name="Chen C."/>
            <person name="Yanf M."/>
            <person name="Daum C."/>
            <person name="Ng V."/>
            <person name="Clum A."/>
            <person name="Steindorff A."/>
            <person name="Ohm R."/>
            <person name="Martin F."/>
            <person name="Silar P."/>
            <person name="Natvig D."/>
            <person name="Lalanne C."/>
            <person name="Gautier V."/>
            <person name="Ament-velasquez S.L."/>
            <person name="Kruys A."/>
            <person name="Hutchinson M.I."/>
            <person name="Powell A.J."/>
            <person name="Barry K."/>
            <person name="Miller A.N."/>
            <person name="Grigoriev I.V."/>
            <person name="Debuchy R."/>
            <person name="Gladieux P."/>
            <person name="Thoren M.H."/>
            <person name="Johannesson H."/>
        </authorList>
    </citation>
    <scope>NUCLEOTIDE SEQUENCE</scope>
    <source>
        <strain evidence="3">CBS 232.78</strain>
    </source>
</reference>
<dbReference type="Gene3D" id="2.60.40.420">
    <property type="entry name" value="Cupredoxins - blue copper proteins"/>
    <property type="match status" value="1"/>
</dbReference>
<feature type="region of interest" description="Disordered" evidence="1">
    <location>
        <begin position="157"/>
        <end position="184"/>
    </location>
</feature>
<gene>
    <name evidence="3" type="ORF">B0H63DRAFT_507160</name>
</gene>
<proteinExistence type="predicted"/>
<evidence type="ECO:0000256" key="1">
    <source>
        <dbReference type="SAM" id="MobiDB-lite"/>
    </source>
</evidence>
<comment type="caution">
    <text evidence="3">The sequence shown here is derived from an EMBL/GenBank/DDBJ whole genome shotgun (WGS) entry which is preliminary data.</text>
</comment>
<evidence type="ECO:0000256" key="2">
    <source>
        <dbReference type="SAM" id="SignalP"/>
    </source>
</evidence>
<dbReference type="InterPro" id="IPR008972">
    <property type="entry name" value="Cupredoxin"/>
</dbReference>
<dbReference type="EMBL" id="JAULSW010000002">
    <property type="protein sequence ID" value="KAK3389618.1"/>
    <property type="molecule type" value="Genomic_DNA"/>
</dbReference>
<dbReference type="PANTHER" id="PTHR34883:SF15">
    <property type="entry name" value="EXTRACELLULAR SERINE-RICH PROTEIN"/>
    <property type="match status" value="1"/>
</dbReference>
<dbReference type="CDD" id="cd00920">
    <property type="entry name" value="Cupredoxin"/>
    <property type="match status" value="1"/>
</dbReference>
<reference evidence="3" key="1">
    <citation type="journal article" date="2023" name="Mol. Phylogenet. Evol.">
        <title>Genome-scale phylogeny and comparative genomics of the fungal order Sordariales.</title>
        <authorList>
            <person name="Hensen N."/>
            <person name="Bonometti L."/>
            <person name="Westerberg I."/>
            <person name="Brannstrom I.O."/>
            <person name="Guillou S."/>
            <person name="Cros-Aarteil S."/>
            <person name="Calhoun S."/>
            <person name="Haridas S."/>
            <person name="Kuo A."/>
            <person name="Mondo S."/>
            <person name="Pangilinan J."/>
            <person name="Riley R."/>
            <person name="LaButti K."/>
            <person name="Andreopoulos B."/>
            <person name="Lipzen A."/>
            <person name="Chen C."/>
            <person name="Yan M."/>
            <person name="Daum C."/>
            <person name="Ng V."/>
            <person name="Clum A."/>
            <person name="Steindorff A."/>
            <person name="Ohm R.A."/>
            <person name="Martin F."/>
            <person name="Silar P."/>
            <person name="Natvig D.O."/>
            <person name="Lalanne C."/>
            <person name="Gautier V."/>
            <person name="Ament-Velasquez S.L."/>
            <person name="Kruys A."/>
            <person name="Hutchinson M.I."/>
            <person name="Powell A.J."/>
            <person name="Barry K."/>
            <person name="Miller A.N."/>
            <person name="Grigoriev I.V."/>
            <person name="Debuchy R."/>
            <person name="Gladieux P."/>
            <person name="Hiltunen Thoren M."/>
            <person name="Johannesson H."/>
        </authorList>
    </citation>
    <scope>NUCLEOTIDE SEQUENCE</scope>
    <source>
        <strain evidence="3">CBS 232.78</strain>
    </source>
</reference>
<name>A0AAE0U3H1_9PEZI</name>
<organism evidence="3 4">
    <name type="scientific">Podospora didyma</name>
    <dbReference type="NCBI Taxonomy" id="330526"/>
    <lineage>
        <taxon>Eukaryota</taxon>
        <taxon>Fungi</taxon>
        <taxon>Dikarya</taxon>
        <taxon>Ascomycota</taxon>
        <taxon>Pezizomycotina</taxon>
        <taxon>Sordariomycetes</taxon>
        <taxon>Sordariomycetidae</taxon>
        <taxon>Sordariales</taxon>
        <taxon>Podosporaceae</taxon>
        <taxon>Podospora</taxon>
    </lineage>
</organism>
<keyword evidence="2" id="KW-0732">Signal</keyword>
<dbReference type="InterPro" id="IPR052953">
    <property type="entry name" value="Ser-rich/MCO-related"/>
</dbReference>